<sequence length="635" mass="72423">MRGANRRRPTESFNLPPPQPTPDLYGGRFGGSRDSDASFASSRPSSIGMGRASITAEVYSDRSQQSSAIRAINSYLSSQSFPLALPPKQVPSVKDITDILKFLISQLDYPSTTKFEDDIFVLLKSLNCPYKINKSTLRSPNSPHNWPSYLALIHWMVQIASYNNHLLSNSRAFVENNSMYMYALDSYLNYIGGDDDAVEDLDREFIGKLEKERDSVSQNVKELADKVTQLEGLQKGPTEREKLEKEKSVLEEDVNKFNAMIAGFDDRIRKMEELVEEKDKEMKEKLEEHKRICEENDELNKRVDLQTFNARDMERMKKELQAVERDIEDAETARNAWEDKCWDLDATLTHKFKELEALSIQCNQAIRRLKLSNDIQYVLNAKGSTPAEVMGIDYKSTLKPTLESFADEINKSSMEKLEELIYLQQQSSELATKIEGKRTRIAELQSHIEEVETKLNLLRKETQEHSYRCASEAKKMVDDVQKEALNLDMVEREAAEVLKASKLKLQEAVRQSEEEIQIRACELFALVDSVSKHKEYMESKISEIKSSVSETAASVSEAHKNSLPAQFGFTFDGNQEVAIKTTCKELDSKLLMLISMLLIPENLPLSFFHCKLLHALRWLSCLEKMGLIATYEAKA</sequence>
<dbReference type="PANTHER" id="PTHR46681:SF1">
    <property type="entry name" value="KINETOCHORE PROTEIN NDC80 HOMOLOG"/>
    <property type="match status" value="1"/>
</dbReference>
<evidence type="ECO:0000256" key="8">
    <source>
        <dbReference type="RuleBase" id="RU368072"/>
    </source>
</evidence>
<evidence type="ECO:0000256" key="4">
    <source>
        <dbReference type="ARBA" id="ARBA00022776"/>
    </source>
</evidence>
<evidence type="ECO:0000256" key="3">
    <source>
        <dbReference type="ARBA" id="ARBA00022618"/>
    </source>
</evidence>
<evidence type="ECO:0000256" key="1">
    <source>
        <dbReference type="ARBA" id="ARBA00007050"/>
    </source>
</evidence>
<keyword evidence="7 8" id="KW-0137">Centromere</keyword>
<dbReference type="Proteomes" id="UP000827721">
    <property type="component" value="Unassembled WGS sequence"/>
</dbReference>
<feature type="coiled-coil region" evidence="9">
    <location>
        <begin position="434"/>
        <end position="461"/>
    </location>
</feature>
<evidence type="ECO:0000256" key="6">
    <source>
        <dbReference type="ARBA" id="ARBA00023306"/>
    </source>
</evidence>
<keyword evidence="2 8" id="KW-0158">Chromosome</keyword>
<keyword evidence="4 8" id="KW-0498">Mitosis</keyword>
<dbReference type="Pfam" id="PF03801">
    <property type="entry name" value="Ndc80_HEC"/>
    <property type="match status" value="1"/>
</dbReference>
<accession>A0ABQ8IG91</accession>
<keyword evidence="13" id="KW-1185">Reference proteome</keyword>
<evidence type="ECO:0000259" key="11">
    <source>
        <dbReference type="Pfam" id="PF03801"/>
    </source>
</evidence>
<evidence type="ECO:0000256" key="2">
    <source>
        <dbReference type="ARBA" id="ARBA00022454"/>
    </source>
</evidence>
<keyword evidence="8" id="KW-0995">Kinetochore</keyword>
<organism evidence="12 13">
    <name type="scientific">Xanthoceras sorbifolium</name>
    <dbReference type="NCBI Taxonomy" id="99658"/>
    <lineage>
        <taxon>Eukaryota</taxon>
        <taxon>Viridiplantae</taxon>
        <taxon>Streptophyta</taxon>
        <taxon>Embryophyta</taxon>
        <taxon>Tracheophyta</taxon>
        <taxon>Spermatophyta</taxon>
        <taxon>Magnoliopsida</taxon>
        <taxon>eudicotyledons</taxon>
        <taxon>Gunneridae</taxon>
        <taxon>Pentapetalae</taxon>
        <taxon>rosids</taxon>
        <taxon>malvids</taxon>
        <taxon>Sapindales</taxon>
        <taxon>Sapindaceae</taxon>
        <taxon>Xanthoceroideae</taxon>
        <taxon>Xanthoceras</taxon>
    </lineage>
</organism>
<feature type="domain" description="Kinetochore protein Ndc80 CH" evidence="11">
    <location>
        <begin position="59"/>
        <end position="165"/>
    </location>
</feature>
<evidence type="ECO:0000256" key="10">
    <source>
        <dbReference type="SAM" id="MobiDB-lite"/>
    </source>
</evidence>
<keyword evidence="6 8" id="KW-0131">Cell cycle</keyword>
<comment type="similarity">
    <text evidence="1 8">Belongs to the NDC80/HEC1 family.</text>
</comment>
<feature type="region of interest" description="Disordered" evidence="10">
    <location>
        <begin position="1"/>
        <end position="46"/>
    </location>
</feature>
<dbReference type="InterPro" id="IPR055260">
    <property type="entry name" value="Ndc80_CH"/>
</dbReference>
<feature type="compositionally biased region" description="Low complexity" evidence="10">
    <location>
        <begin position="37"/>
        <end position="46"/>
    </location>
</feature>
<evidence type="ECO:0000256" key="5">
    <source>
        <dbReference type="ARBA" id="ARBA00023054"/>
    </source>
</evidence>
<name>A0ABQ8IG91_9ROSI</name>
<dbReference type="EMBL" id="JAFEMO010000002">
    <property type="protein sequence ID" value="KAH7575677.1"/>
    <property type="molecule type" value="Genomic_DNA"/>
</dbReference>
<protein>
    <recommendedName>
        <fullName evidence="8">Kinetochore protein NDC80</fullName>
    </recommendedName>
</protein>
<keyword evidence="5 9" id="KW-0175">Coiled coil</keyword>
<comment type="caution">
    <text evidence="12">The sequence shown here is derived from an EMBL/GenBank/DDBJ whole genome shotgun (WGS) entry which is preliminary data.</text>
</comment>
<keyword evidence="8" id="KW-0539">Nucleus</keyword>
<evidence type="ECO:0000256" key="9">
    <source>
        <dbReference type="SAM" id="Coils"/>
    </source>
</evidence>
<proteinExistence type="inferred from homology"/>
<gene>
    <name evidence="12" type="ORF">JRO89_XS02G0191300</name>
</gene>
<dbReference type="InterPro" id="IPR038273">
    <property type="entry name" value="Ndc80_sf"/>
</dbReference>
<dbReference type="InterPro" id="IPR055307">
    <property type="entry name" value="NDC80_plants"/>
</dbReference>
<comment type="subunit">
    <text evidence="8">Component of the NDC80 complex.</text>
</comment>
<feature type="coiled-coil region" evidence="9">
    <location>
        <begin position="206"/>
        <end position="340"/>
    </location>
</feature>
<evidence type="ECO:0000313" key="12">
    <source>
        <dbReference type="EMBL" id="KAH7575677.1"/>
    </source>
</evidence>
<reference evidence="12 13" key="1">
    <citation type="submission" date="2021-02" db="EMBL/GenBank/DDBJ databases">
        <title>Plant Genome Project.</title>
        <authorList>
            <person name="Zhang R.-G."/>
        </authorList>
    </citation>
    <scope>NUCLEOTIDE SEQUENCE [LARGE SCALE GENOMIC DNA]</scope>
    <source>
        <tissue evidence="12">Leaves</tissue>
    </source>
</reference>
<dbReference type="Gene3D" id="1.10.418.30">
    <property type="entry name" value="Ncd80 complex, Ncd80 subunit"/>
    <property type="match status" value="1"/>
</dbReference>
<keyword evidence="3 8" id="KW-0132">Cell division</keyword>
<dbReference type="PANTHER" id="PTHR46681">
    <property type="entry name" value="KINETOCHORE PROTEIN NDC80 HOMOLOG"/>
    <property type="match status" value="1"/>
</dbReference>
<evidence type="ECO:0000256" key="7">
    <source>
        <dbReference type="ARBA" id="ARBA00023328"/>
    </source>
</evidence>
<comment type="subcellular location">
    <subcellularLocation>
        <location evidence="8">Chromosome</location>
        <location evidence="8">Centromere</location>
        <location evidence="8">Kinetochore</location>
    </subcellularLocation>
    <subcellularLocation>
        <location evidence="8">Nucleus</location>
    </subcellularLocation>
</comment>
<evidence type="ECO:0000313" key="13">
    <source>
        <dbReference type="Proteomes" id="UP000827721"/>
    </source>
</evidence>
<comment type="function">
    <text evidence="8">Acts as a component of the essential kinetochore-associated NDC80 complex, which is required for chromosome segregation and spindle checkpoint activity.</text>
</comment>